<evidence type="ECO:0000256" key="8">
    <source>
        <dbReference type="ARBA" id="ARBA00022840"/>
    </source>
</evidence>
<dbReference type="InterPro" id="IPR000212">
    <property type="entry name" value="DNA_helicase_UvrD/REP"/>
</dbReference>
<dbReference type="InterPro" id="IPR011335">
    <property type="entry name" value="Restrct_endonuc-II-like"/>
</dbReference>
<keyword evidence="9 15" id="KW-0460">Magnesium</keyword>
<dbReference type="GO" id="GO:0009338">
    <property type="term" value="C:exodeoxyribonuclease V complex"/>
    <property type="evidence" value="ECO:0007669"/>
    <property type="project" value="TreeGrafter"/>
</dbReference>
<keyword evidence="2 15" id="KW-0479">Metal-binding</keyword>
<keyword evidence="5 15" id="KW-0378">Hydrolase</keyword>
<feature type="domain" description="UvrD-like helicase ATP-binding" evidence="17">
    <location>
        <begin position="1"/>
        <end position="444"/>
    </location>
</feature>
<evidence type="ECO:0000256" key="14">
    <source>
        <dbReference type="ARBA" id="ARBA00048988"/>
    </source>
</evidence>
<evidence type="ECO:0000259" key="17">
    <source>
        <dbReference type="PROSITE" id="PS51198"/>
    </source>
</evidence>
<feature type="binding site" evidence="16">
    <location>
        <begin position="19"/>
        <end position="26"/>
    </location>
    <ligand>
        <name>ATP</name>
        <dbReference type="ChEBI" id="CHEBI:30616"/>
    </ligand>
</feature>
<keyword evidence="11 15" id="KW-0234">DNA repair</keyword>
<keyword evidence="8 15" id="KW-0067">ATP-binding</keyword>
<dbReference type="Pfam" id="PF00580">
    <property type="entry name" value="UvrD-helicase"/>
    <property type="match status" value="1"/>
</dbReference>
<evidence type="ECO:0000256" key="9">
    <source>
        <dbReference type="ARBA" id="ARBA00022842"/>
    </source>
</evidence>
<dbReference type="SUPFAM" id="SSF52980">
    <property type="entry name" value="Restriction endonuclease-like"/>
    <property type="match status" value="1"/>
</dbReference>
<evidence type="ECO:0000256" key="12">
    <source>
        <dbReference type="ARBA" id="ARBA00023235"/>
    </source>
</evidence>
<keyword evidence="4 15" id="KW-0227">DNA damage</keyword>
<dbReference type="HAMAP" id="MF_01485">
    <property type="entry name" value="RecB"/>
    <property type="match status" value="1"/>
</dbReference>
<dbReference type="Gene3D" id="1.10.3170.10">
    <property type="entry name" value="Recbcd, chain B, domain 2"/>
    <property type="match status" value="1"/>
</dbReference>
<dbReference type="CDD" id="cd22352">
    <property type="entry name" value="RecB_C-like"/>
    <property type="match status" value="1"/>
</dbReference>
<comment type="subunit">
    <text evidence="15">Heterotrimer of RecB, RecC and RecD. All subunits contribute to DNA-binding. Interacts with RecA.</text>
</comment>
<dbReference type="Proteomes" id="UP000254771">
    <property type="component" value="Unassembled WGS sequence"/>
</dbReference>
<feature type="region of interest" description="Nuclease activity, interacts with RecD and RecA" evidence="15">
    <location>
        <begin position="905"/>
        <end position="1185"/>
    </location>
</feature>
<keyword evidence="1 15" id="KW-0540">Nuclease</keyword>
<dbReference type="GO" id="GO:0003677">
    <property type="term" value="F:DNA binding"/>
    <property type="evidence" value="ECO:0007669"/>
    <property type="project" value="UniProtKB-UniRule"/>
</dbReference>
<dbReference type="GO" id="GO:0000724">
    <property type="term" value="P:double-strand break repair via homologous recombination"/>
    <property type="evidence" value="ECO:0007669"/>
    <property type="project" value="UniProtKB-UniRule"/>
</dbReference>
<gene>
    <name evidence="15 19" type="primary">recB</name>
    <name evidence="19" type="ORF">DIZ78_08625</name>
</gene>
<evidence type="ECO:0000259" key="18">
    <source>
        <dbReference type="PROSITE" id="PS51217"/>
    </source>
</evidence>
<reference evidence="19 20" key="1">
    <citation type="journal article" date="2018" name="ISME J.">
        <title>Endosymbiont genomes yield clues of tubeworm success.</title>
        <authorList>
            <person name="Li Y."/>
            <person name="Liles M.R."/>
            <person name="Halanych K.M."/>
        </authorList>
    </citation>
    <scope>NUCLEOTIDE SEQUENCE [LARGE SCALE GENOMIC DNA]</scope>
    <source>
        <strain evidence="19">A1462</strain>
    </source>
</reference>
<feature type="binding site" evidence="15">
    <location>
        <position position="1087"/>
    </location>
    <ligand>
        <name>Mg(2+)</name>
        <dbReference type="ChEBI" id="CHEBI:18420"/>
    </ligand>
</feature>
<dbReference type="NCBIfam" id="TIGR00609">
    <property type="entry name" value="recB"/>
    <property type="match status" value="1"/>
</dbReference>
<evidence type="ECO:0000256" key="4">
    <source>
        <dbReference type="ARBA" id="ARBA00022763"/>
    </source>
</evidence>
<evidence type="ECO:0000256" key="3">
    <source>
        <dbReference type="ARBA" id="ARBA00022741"/>
    </source>
</evidence>
<dbReference type="EMBL" id="QFXE01000010">
    <property type="protein sequence ID" value="RDH86234.1"/>
    <property type="molecule type" value="Genomic_DNA"/>
</dbReference>
<dbReference type="GO" id="GO:0000287">
    <property type="term" value="F:magnesium ion binding"/>
    <property type="evidence" value="ECO:0007669"/>
    <property type="project" value="UniProtKB-UniRule"/>
</dbReference>
<evidence type="ECO:0000256" key="10">
    <source>
        <dbReference type="ARBA" id="ARBA00023125"/>
    </source>
</evidence>
<comment type="caution">
    <text evidence="19">The sequence shown here is derived from an EMBL/GenBank/DDBJ whole genome shotgun (WGS) entry which is preliminary data.</text>
</comment>
<feature type="active site" description="For nuclease activity" evidence="15">
    <location>
        <position position="1087"/>
    </location>
</feature>
<dbReference type="PANTHER" id="PTHR11070">
    <property type="entry name" value="UVRD / RECB / PCRA DNA HELICASE FAMILY MEMBER"/>
    <property type="match status" value="1"/>
</dbReference>
<evidence type="ECO:0000256" key="6">
    <source>
        <dbReference type="ARBA" id="ARBA00022806"/>
    </source>
</evidence>
<dbReference type="GO" id="GO:0005524">
    <property type="term" value="F:ATP binding"/>
    <property type="evidence" value="ECO:0007669"/>
    <property type="project" value="UniProtKB-UniRule"/>
</dbReference>
<name>A0A370DPD9_9GAMM</name>
<dbReference type="EC" id="3.1.11.5" evidence="15"/>
<dbReference type="GO" id="GO:0043138">
    <property type="term" value="F:3'-5' DNA helicase activity"/>
    <property type="evidence" value="ECO:0007669"/>
    <property type="project" value="UniProtKB-UniRule"/>
</dbReference>
<dbReference type="EC" id="5.6.2.4" evidence="15"/>
<evidence type="ECO:0000313" key="19">
    <source>
        <dbReference type="EMBL" id="RDH86234.1"/>
    </source>
</evidence>
<comment type="catalytic activity">
    <reaction evidence="15">
        <text>Exonucleolytic cleavage (in the presence of ATP) in either 5'- to 3'- or 3'- to 5'-direction to yield 5'-phosphooligonucleotides.</text>
        <dbReference type="EC" id="3.1.11.5"/>
    </reaction>
</comment>
<evidence type="ECO:0000256" key="11">
    <source>
        <dbReference type="ARBA" id="ARBA00023204"/>
    </source>
</evidence>
<evidence type="ECO:0000256" key="15">
    <source>
        <dbReference type="HAMAP-Rule" id="MF_01485"/>
    </source>
</evidence>
<feature type="domain" description="UvrD-like helicase C-terminal" evidence="18">
    <location>
        <begin position="445"/>
        <end position="735"/>
    </location>
</feature>
<evidence type="ECO:0000256" key="7">
    <source>
        <dbReference type="ARBA" id="ARBA00022839"/>
    </source>
</evidence>
<dbReference type="Gene3D" id="1.10.486.10">
    <property type="entry name" value="PCRA, domain 4"/>
    <property type="match status" value="1"/>
</dbReference>
<dbReference type="AlphaFoldDB" id="A0A370DPD9"/>
<dbReference type="PROSITE" id="PS51198">
    <property type="entry name" value="UVRD_HELICASE_ATP_BIND"/>
    <property type="match status" value="1"/>
</dbReference>
<comment type="domain">
    <text evidence="15">The C-terminal domain has nuclease activity and interacts with RecD. It interacts with RecA, facilitating its loading onto ssDNA.</text>
</comment>
<evidence type="ECO:0000256" key="16">
    <source>
        <dbReference type="PROSITE-ProRule" id="PRU00560"/>
    </source>
</evidence>
<comment type="catalytic activity">
    <reaction evidence="13 15">
        <text>Couples ATP hydrolysis with the unwinding of duplex DNA by translocating in the 3'-5' direction.</text>
        <dbReference type="EC" id="5.6.2.4"/>
    </reaction>
</comment>
<sequence length="1185" mass="133660">MKLMDLNTAPLEGLNLVEASAGTGKTYTLTGLYLRLLIEHEVDPDSILVVTYTNAATAELKARIRGRLLEVREAFSNGKSDDPLLIYLLQTQPDHAVMVKRLNLAIAGFDRAAIYTIHGFCQRVLTENAFGSGQSFDAELVPDQTARVQQIADDFWRRELEDLPDGITDRVRAEIGTPEGLLSAVHDGLGKPYLTVRGAESPADPAGLETQAAQIISQLQPLWQAGGEWIRETLGDTAVFNQTSYKSSTISPLCDEMDHWLSQEIPAVGAFEKLEKFSSSSIEKAIKKGHQIPEHEFFDRCQQFADLKSAITSAYADRIKTIYLQFYNFLIDELPRRQAEAGEWSYDDLLLQLNQALSGSGGTHLVRTLQHRYPAALVDEFQDTDPVQYEIFSRIYRKSGLPVFLVGDPKQAIYSFRGADIFAYLRARNDAKNRYHLTVNWRSTPRLIKAVNALFDNAPTPFFYKEIPFHPVEAANQQEEGLVVRGDTSQPMRIWKLAMEEMKVDELRHAVATTTAREIDRLLVLGRTGKAAIDEVSLCGNDIAVLVRKHKQAEQISEALLELGIHSVRSAQDNIFHGLEAEELERLLHACFDPRRESLLRAALATDMLGWSGEEIDALTWDETATGGQVENFLDYHQIWRDQGFMRMFRHLLIRRGVENRLLSYEDGERRLTNLYQLGELLHQHDRSMQPGMEGLIKWLSQQRQSDAPVDEEKLLRLESDGNLVRIVTLHTSKGLEYPVVFCPFLWDEQPGFRKGQKSYLFHDPDTDFKPVLELGSANFEKGKIHKAEEELAENLRLLYVALTRAKHRCYLAWGKVKNSENSPLAWLLHPGESSSDEPISQWKKTYKKVSAVSVAQRLDELVKQSGGNILIQPLMEINEVAQFPLTLTPELVSARVFGGTIRPGPRITSFSALVSGHGTDLPDRDAVRSETVVTLEPTHDIHGFPKGPKPGTCLHAIFEHLDFTNAGDPGLETVIQQQLQNHGIEAHWTPVVERMVQSVVNTGLDETGLRLCDVRSRQRINEMEFHYPVAGFDSARLKSILGEEPFAISERVQQAAAGIRFGSIQGFMKGFIDLVFETNGRFYLLDYKSNWLGTETSDYGQTQLENAMITHDYPLQYLFYTLAVHRFLRLRLADYDYDRHFGGVFYLFLRGMQPATGAGFGVFRERPPKAFIEALDLAMPGAEA</sequence>
<keyword evidence="12 15" id="KW-0413">Isomerase</keyword>
<comment type="miscellaneous">
    <text evidence="15">In the RecBCD complex, RecB has a slow 3'-5' helicase, an exonuclease activity and loads RecA onto ssDNA, RecD has a fast 5'-3' helicase activity, while RecC stimulates the ATPase and processivity of the RecB helicase and contributes to recognition of the Chi site.</text>
</comment>
<dbReference type="GO" id="GO:0008854">
    <property type="term" value="F:exodeoxyribonuclease V activity"/>
    <property type="evidence" value="ECO:0007669"/>
    <property type="project" value="UniProtKB-EC"/>
</dbReference>
<dbReference type="InterPro" id="IPR011604">
    <property type="entry name" value="PDDEXK-like_dom_sf"/>
</dbReference>
<evidence type="ECO:0000256" key="5">
    <source>
        <dbReference type="ARBA" id="ARBA00022801"/>
    </source>
</evidence>
<dbReference type="GO" id="GO:0016887">
    <property type="term" value="F:ATP hydrolysis activity"/>
    <property type="evidence" value="ECO:0007669"/>
    <property type="project" value="RHEA"/>
</dbReference>
<dbReference type="Gene3D" id="3.40.50.300">
    <property type="entry name" value="P-loop containing nucleotide triphosphate hydrolases"/>
    <property type="match status" value="2"/>
</dbReference>
<feature type="binding site" evidence="15">
    <location>
        <position position="1074"/>
    </location>
    <ligand>
        <name>Mg(2+)</name>
        <dbReference type="ChEBI" id="CHEBI:18420"/>
    </ligand>
</feature>
<accession>A0A370DPD9</accession>
<comment type="function">
    <text evidence="15">A helicase/nuclease that prepares dsDNA breaks (DSB) for recombinational DNA repair. Binds to DSBs and unwinds DNA via a highly rapid and processive ATP-dependent bidirectional helicase activity. Unwinds dsDNA until it encounters a Chi (crossover hotspot instigator) sequence from the 3' direction. Cuts ssDNA a few nucleotides 3' to the Chi site. The properties and activities of the enzyme are changed at Chi. The Chi-altered holoenzyme produces a long 3'-ssDNA overhang and facilitates RecA-binding to the ssDNA for homologous DNA recombination and repair. Holoenzyme degrades any linearized DNA that is unable to undergo homologous recombination. In the holoenzyme this subunit contributes ATPase, 3'-5' helicase, exonuclease activity and loads RecA onto ssDNA.</text>
</comment>
<keyword evidence="20" id="KW-1185">Reference proteome</keyword>
<dbReference type="InterPro" id="IPR014017">
    <property type="entry name" value="DNA_helicase_UvrD-like_C"/>
</dbReference>
<dbReference type="Pfam" id="PF13361">
    <property type="entry name" value="UvrD_C"/>
    <property type="match status" value="1"/>
</dbReference>
<comment type="domain">
    <text evidence="15">The N-terminal DNA-binding domain is a ssDNA-dependent ATPase and has ATP-dependent 3'-5' helicase function. This domain interacts with RecC.</text>
</comment>
<evidence type="ECO:0000256" key="13">
    <source>
        <dbReference type="ARBA" id="ARBA00034617"/>
    </source>
</evidence>
<feature type="binding site" evidence="15">
    <location>
        <position position="956"/>
    </location>
    <ligand>
        <name>Mg(2+)</name>
        <dbReference type="ChEBI" id="CHEBI:18420"/>
    </ligand>
</feature>
<dbReference type="InterPro" id="IPR014016">
    <property type="entry name" value="UvrD-like_ATP-bd"/>
</dbReference>
<dbReference type="InterPro" id="IPR004586">
    <property type="entry name" value="RecB"/>
</dbReference>
<keyword evidence="6 15" id="KW-0347">Helicase</keyword>
<comment type="similarity">
    <text evidence="15">Belongs to the helicase family. UvrD subfamily.</text>
</comment>
<keyword evidence="3 15" id="KW-0547">Nucleotide-binding</keyword>
<keyword evidence="10 15" id="KW-0238">DNA-binding</keyword>
<protein>
    <recommendedName>
        <fullName evidence="15">RecBCD enzyme subunit RecB</fullName>
        <ecNumber evidence="15">3.1.11.5</ecNumber>
        <ecNumber evidence="15">5.6.2.4</ecNumber>
    </recommendedName>
    <alternativeName>
        <fullName evidence="15">DNA 3'-5' helicase subunit RecB</fullName>
    </alternativeName>
    <alternativeName>
        <fullName evidence="15">Exonuclease V subunit RecB</fullName>
        <shortName evidence="15">ExoV subunit RecB</shortName>
    </alternativeName>
    <alternativeName>
        <fullName evidence="15">Helicase/nuclease RecBCD subunit RecB</fullName>
    </alternativeName>
</protein>
<proteinExistence type="inferred from homology"/>
<evidence type="ECO:0000256" key="2">
    <source>
        <dbReference type="ARBA" id="ARBA00022723"/>
    </source>
</evidence>
<dbReference type="InterPro" id="IPR027417">
    <property type="entry name" value="P-loop_NTPase"/>
</dbReference>
<dbReference type="SUPFAM" id="SSF52540">
    <property type="entry name" value="P-loop containing nucleoside triphosphate hydrolases"/>
    <property type="match status" value="1"/>
</dbReference>
<feature type="region of interest" description="DNA-binding and helicase activity, interacts with RecC" evidence="15">
    <location>
        <begin position="1"/>
        <end position="835"/>
    </location>
</feature>
<dbReference type="Gene3D" id="3.90.320.10">
    <property type="match status" value="1"/>
</dbReference>
<dbReference type="PANTHER" id="PTHR11070:SF23">
    <property type="entry name" value="RECBCD ENZYME SUBUNIT RECB"/>
    <property type="match status" value="1"/>
</dbReference>
<dbReference type="PROSITE" id="PS51217">
    <property type="entry name" value="UVRD_HELICASE_CTER"/>
    <property type="match status" value="1"/>
</dbReference>
<dbReference type="GO" id="GO:0005829">
    <property type="term" value="C:cytosol"/>
    <property type="evidence" value="ECO:0007669"/>
    <property type="project" value="TreeGrafter"/>
</dbReference>
<organism evidence="19 20">
    <name type="scientific">endosymbiont of Escarpia spicata</name>
    <dbReference type="NCBI Taxonomy" id="2200908"/>
    <lineage>
        <taxon>Bacteria</taxon>
        <taxon>Pseudomonadati</taxon>
        <taxon>Pseudomonadota</taxon>
        <taxon>Gammaproteobacteria</taxon>
        <taxon>sulfur-oxidizing symbionts</taxon>
    </lineage>
</organism>
<evidence type="ECO:0000313" key="20">
    <source>
        <dbReference type="Proteomes" id="UP000254771"/>
    </source>
</evidence>
<comment type="catalytic activity">
    <reaction evidence="14 15">
        <text>ATP + H2O = ADP + phosphate + H(+)</text>
        <dbReference type="Rhea" id="RHEA:13065"/>
        <dbReference type="ChEBI" id="CHEBI:15377"/>
        <dbReference type="ChEBI" id="CHEBI:15378"/>
        <dbReference type="ChEBI" id="CHEBI:30616"/>
        <dbReference type="ChEBI" id="CHEBI:43474"/>
        <dbReference type="ChEBI" id="CHEBI:456216"/>
        <dbReference type="EC" id="5.6.2.4"/>
    </reaction>
</comment>
<evidence type="ECO:0000256" key="1">
    <source>
        <dbReference type="ARBA" id="ARBA00022722"/>
    </source>
</evidence>
<keyword evidence="7 15" id="KW-0269">Exonuclease</keyword>
<comment type="cofactor">
    <cofactor evidence="15">
        <name>Mg(2+)</name>
        <dbReference type="ChEBI" id="CHEBI:18420"/>
    </cofactor>
    <text evidence="15">Binds 1 Mg(2+) ion per subunit.</text>
</comment>